<reference evidence="2 3" key="1">
    <citation type="journal article" date="2011" name="BMC Genomics">
        <title>Insight into cross-talk between intra-amoebal pathogens.</title>
        <authorList>
            <person name="Gimenez G."/>
            <person name="Bertelli C."/>
            <person name="Moliner C."/>
            <person name="Robert C."/>
            <person name="Raoult D."/>
            <person name="Fournier P.E."/>
            <person name="Greub G."/>
        </authorList>
    </citation>
    <scope>NUCLEOTIDE SEQUENCE [LARGE SCALE GENOMIC DNA]</scope>
    <source>
        <strain evidence="2 3">LLAP12</strain>
    </source>
</reference>
<evidence type="ECO:0000313" key="2">
    <source>
        <dbReference type="EMBL" id="EHL31325.1"/>
    </source>
</evidence>
<accession>G9ENG4</accession>
<keyword evidence="1" id="KW-0732">Signal</keyword>
<dbReference type="InParanoid" id="G9ENG4"/>
<organism evidence="2 3">
    <name type="scientific">Legionella drancourtii LLAP12</name>
    <dbReference type="NCBI Taxonomy" id="658187"/>
    <lineage>
        <taxon>Bacteria</taxon>
        <taxon>Pseudomonadati</taxon>
        <taxon>Pseudomonadota</taxon>
        <taxon>Gammaproteobacteria</taxon>
        <taxon>Legionellales</taxon>
        <taxon>Legionellaceae</taxon>
        <taxon>Legionella</taxon>
    </lineage>
</organism>
<dbReference type="HOGENOM" id="CLU_2070141_0_0_6"/>
<name>G9ENG4_9GAMM</name>
<gene>
    <name evidence="2" type="ORF">LDG_6787</name>
</gene>
<dbReference type="eggNOG" id="ENOG5031QNC">
    <property type="taxonomic scope" value="Bacteria"/>
</dbReference>
<dbReference type="OrthoDB" id="5639090at2"/>
<dbReference type="AlphaFoldDB" id="G9ENG4"/>
<dbReference type="EMBL" id="JH413817">
    <property type="protein sequence ID" value="EHL31325.1"/>
    <property type="molecule type" value="Genomic_DNA"/>
</dbReference>
<dbReference type="Proteomes" id="UP000002770">
    <property type="component" value="Unassembled WGS sequence"/>
</dbReference>
<feature type="signal peptide" evidence="1">
    <location>
        <begin position="1"/>
        <end position="23"/>
    </location>
</feature>
<protein>
    <submittedName>
        <fullName evidence="2">Uncharacterized protein</fullName>
    </submittedName>
</protein>
<evidence type="ECO:0000313" key="3">
    <source>
        <dbReference type="Proteomes" id="UP000002770"/>
    </source>
</evidence>
<proteinExistence type="predicted"/>
<dbReference type="RefSeq" id="WP_006870716.1">
    <property type="nucleotide sequence ID" value="NZ_JH413817.1"/>
</dbReference>
<sequence>MSKMILKKTLTLSLFALSMSAQAEINKELLANRCYELAQTVTSLVPSQHNPTCVDKLYLASMQMNTAGALILDDSTAAAKQIISNAVSALQYAELTSCKQYIQISHSKLEANKLKHML</sequence>
<dbReference type="STRING" id="658187.LDG_6787"/>
<feature type="chain" id="PRO_5003521246" evidence="1">
    <location>
        <begin position="24"/>
        <end position="118"/>
    </location>
</feature>
<evidence type="ECO:0000256" key="1">
    <source>
        <dbReference type="SAM" id="SignalP"/>
    </source>
</evidence>
<keyword evidence="3" id="KW-1185">Reference proteome</keyword>